<proteinExistence type="inferred from homology"/>
<dbReference type="PRINTS" id="PR00463">
    <property type="entry name" value="EP450I"/>
</dbReference>
<reference evidence="13" key="1">
    <citation type="journal article" date="2025" name="Foods">
        <title>Unveiling the Microbial Signatures of Arabica Coffee Cherries: Insights into Ripeness Specific Diversity, Functional Traits, and Implications for Quality and Safety.</title>
        <authorList>
            <consortium name="RefSeq"/>
            <person name="Tenea G.N."/>
            <person name="Cifuentes V."/>
            <person name="Reyes P."/>
            <person name="Cevallos-Vallejos M."/>
        </authorList>
    </citation>
    <scope>NUCLEOTIDE SEQUENCE [LARGE SCALE GENOMIC DNA]</scope>
</reference>
<comment type="similarity">
    <text evidence="3">Belongs to the cytochrome P450 family.</text>
</comment>
<keyword evidence="5" id="KW-0812">Transmembrane</keyword>
<evidence type="ECO:0000256" key="7">
    <source>
        <dbReference type="ARBA" id="ARBA00022989"/>
    </source>
</evidence>
<keyword evidence="4 12" id="KW-0349">Heme</keyword>
<dbReference type="Gene3D" id="1.10.630.10">
    <property type="entry name" value="Cytochrome P450"/>
    <property type="match status" value="2"/>
</dbReference>
<protein>
    <submittedName>
        <fullName evidence="14">5-OH-xanthotoxin synthase</fullName>
    </submittedName>
</protein>
<reference evidence="14" key="2">
    <citation type="submission" date="2025-08" db="UniProtKB">
        <authorList>
            <consortium name="RefSeq"/>
        </authorList>
    </citation>
    <scope>IDENTIFICATION</scope>
    <source>
        <tissue evidence="14">Leaves</tissue>
    </source>
</reference>
<dbReference type="GO" id="GO:0016705">
    <property type="term" value="F:oxidoreductase activity, acting on paired donors, with incorporation or reduction of molecular oxygen"/>
    <property type="evidence" value="ECO:0007669"/>
    <property type="project" value="InterPro"/>
</dbReference>
<keyword evidence="11" id="KW-0472">Membrane</keyword>
<dbReference type="Pfam" id="PF00067">
    <property type="entry name" value="p450"/>
    <property type="match status" value="2"/>
</dbReference>
<evidence type="ECO:0000256" key="3">
    <source>
        <dbReference type="ARBA" id="ARBA00010617"/>
    </source>
</evidence>
<dbReference type="PRINTS" id="PR00385">
    <property type="entry name" value="P450"/>
</dbReference>
<dbReference type="InterPro" id="IPR001128">
    <property type="entry name" value="Cyt_P450"/>
</dbReference>
<dbReference type="SUPFAM" id="SSF48264">
    <property type="entry name" value="Cytochrome P450"/>
    <property type="match status" value="1"/>
</dbReference>
<dbReference type="AlphaFoldDB" id="A0A6P6SP75"/>
<keyword evidence="13" id="KW-1185">Reference proteome</keyword>
<dbReference type="GO" id="GO:0020037">
    <property type="term" value="F:heme binding"/>
    <property type="evidence" value="ECO:0007669"/>
    <property type="project" value="InterPro"/>
</dbReference>
<gene>
    <name evidence="14" type="primary">LOC113693367</name>
</gene>
<dbReference type="InterPro" id="IPR002401">
    <property type="entry name" value="Cyt_P450_E_grp-I"/>
</dbReference>
<evidence type="ECO:0000256" key="12">
    <source>
        <dbReference type="PIRSR" id="PIRSR602401-1"/>
    </source>
</evidence>
<dbReference type="OrthoDB" id="2789670at2759"/>
<evidence type="ECO:0000256" key="8">
    <source>
        <dbReference type="ARBA" id="ARBA00023002"/>
    </source>
</evidence>
<dbReference type="RefSeq" id="XP_027067719.1">
    <property type="nucleotide sequence ID" value="XM_027211918.1"/>
</dbReference>
<keyword evidence="6 12" id="KW-0479">Metal-binding</keyword>
<comment type="cofactor">
    <cofactor evidence="1 12">
        <name>heme</name>
        <dbReference type="ChEBI" id="CHEBI:30413"/>
    </cofactor>
</comment>
<keyword evidence="7" id="KW-1133">Transmembrane helix</keyword>
<comment type="subcellular location">
    <subcellularLocation>
        <location evidence="2">Membrane</location>
        <topology evidence="2">Single-pass membrane protein</topology>
    </subcellularLocation>
</comment>
<evidence type="ECO:0000256" key="1">
    <source>
        <dbReference type="ARBA" id="ARBA00001971"/>
    </source>
</evidence>
<feature type="binding site" description="axial binding residue" evidence="12">
    <location>
        <position position="263"/>
    </location>
    <ligand>
        <name>heme</name>
        <dbReference type="ChEBI" id="CHEBI:30413"/>
    </ligand>
    <ligandPart>
        <name>Fe</name>
        <dbReference type="ChEBI" id="CHEBI:18248"/>
    </ligandPart>
</feature>
<dbReference type="Proteomes" id="UP001652660">
    <property type="component" value="Chromosome 6c"/>
</dbReference>
<dbReference type="GO" id="GO:0005506">
    <property type="term" value="F:iron ion binding"/>
    <property type="evidence" value="ECO:0007669"/>
    <property type="project" value="InterPro"/>
</dbReference>
<evidence type="ECO:0000256" key="6">
    <source>
        <dbReference type="ARBA" id="ARBA00022723"/>
    </source>
</evidence>
<dbReference type="GeneID" id="113693367"/>
<evidence type="ECO:0000313" key="13">
    <source>
        <dbReference type="Proteomes" id="UP001652660"/>
    </source>
</evidence>
<dbReference type="PANTHER" id="PTHR47955:SF22">
    <property type="entry name" value="CYTOCHROME P450 83B1-LIKE"/>
    <property type="match status" value="1"/>
</dbReference>
<dbReference type="GO" id="GO:0016020">
    <property type="term" value="C:membrane"/>
    <property type="evidence" value="ECO:0007669"/>
    <property type="project" value="UniProtKB-SubCell"/>
</dbReference>
<name>A0A6P6SP75_COFAR</name>
<evidence type="ECO:0000256" key="11">
    <source>
        <dbReference type="ARBA" id="ARBA00023136"/>
    </source>
</evidence>
<dbReference type="GO" id="GO:0004497">
    <property type="term" value="F:monooxygenase activity"/>
    <property type="evidence" value="ECO:0007669"/>
    <property type="project" value="UniProtKB-KW"/>
</dbReference>
<evidence type="ECO:0000256" key="10">
    <source>
        <dbReference type="ARBA" id="ARBA00023033"/>
    </source>
</evidence>
<evidence type="ECO:0000256" key="5">
    <source>
        <dbReference type="ARBA" id="ARBA00022692"/>
    </source>
</evidence>
<dbReference type="PANTHER" id="PTHR47955">
    <property type="entry name" value="CYTOCHROME P450 FAMILY 71 PROTEIN"/>
    <property type="match status" value="1"/>
</dbReference>
<evidence type="ECO:0000256" key="4">
    <source>
        <dbReference type="ARBA" id="ARBA00022617"/>
    </source>
</evidence>
<keyword evidence="9 12" id="KW-0408">Iron</keyword>
<organism evidence="13 14">
    <name type="scientific">Coffea arabica</name>
    <name type="common">Arabian coffee</name>
    <dbReference type="NCBI Taxonomy" id="13443"/>
    <lineage>
        <taxon>Eukaryota</taxon>
        <taxon>Viridiplantae</taxon>
        <taxon>Streptophyta</taxon>
        <taxon>Embryophyta</taxon>
        <taxon>Tracheophyta</taxon>
        <taxon>Spermatophyta</taxon>
        <taxon>Magnoliopsida</taxon>
        <taxon>eudicotyledons</taxon>
        <taxon>Gunneridae</taxon>
        <taxon>Pentapetalae</taxon>
        <taxon>asterids</taxon>
        <taxon>lamiids</taxon>
        <taxon>Gentianales</taxon>
        <taxon>Rubiaceae</taxon>
        <taxon>Ixoroideae</taxon>
        <taxon>Gardenieae complex</taxon>
        <taxon>Bertiereae - Coffeeae clade</taxon>
        <taxon>Coffeeae</taxon>
        <taxon>Coffea</taxon>
    </lineage>
</organism>
<evidence type="ECO:0000313" key="14">
    <source>
        <dbReference type="RefSeq" id="XP_027067719.1"/>
    </source>
</evidence>
<dbReference type="InterPro" id="IPR036396">
    <property type="entry name" value="Cyt_P450_sf"/>
</dbReference>
<evidence type="ECO:0000256" key="2">
    <source>
        <dbReference type="ARBA" id="ARBA00004167"/>
    </source>
</evidence>
<keyword evidence="8" id="KW-0560">Oxidoreductase</keyword>
<accession>A0A6P6SP75</accession>
<evidence type="ECO:0000256" key="9">
    <source>
        <dbReference type="ARBA" id="ARBA00023004"/>
    </source>
</evidence>
<keyword evidence="10" id="KW-0503">Monooxygenase</keyword>
<sequence>MAKEALKTHDLVFYGRPAYVSHKKLSYNGLDVAFPPYGQYSRKMRKICDLHLFSLGQVQSFSPIIQDEISHLIQKISNLSCASKAMMGGFFISDHLPSLSWIDKLSGMFARLENNFKDLDLFYQELIDEHLNPNRPETMKDEVLDILIQIKQEQSSGFALSWDHIKALLMNIFIAGTETSAATVVWAMTALMKNPSALKKVQADIRDLVGQKGAVVEEKLQQLHYLDAERPDEFIPERFLSNTIDVRGNDFEVIPSGAGRRGCPGISLGRSIVKLALANLLYSFEWESPSGIRTEDVHTNVLPGTTRKMRFEFWPSNISIKALNTAESEH</sequence>